<dbReference type="EMBL" id="LR796798">
    <property type="protein sequence ID" value="CAB4166914.1"/>
    <property type="molecule type" value="Genomic_DNA"/>
</dbReference>
<dbReference type="EMBL" id="LR796924">
    <property type="protein sequence ID" value="CAB4173863.1"/>
    <property type="molecule type" value="Genomic_DNA"/>
</dbReference>
<evidence type="ECO:0000313" key="1">
    <source>
        <dbReference type="EMBL" id="CAB4166914.1"/>
    </source>
</evidence>
<reference evidence="1" key="1">
    <citation type="submission" date="2020-04" db="EMBL/GenBank/DDBJ databases">
        <authorList>
            <person name="Chiriac C."/>
            <person name="Salcher M."/>
            <person name="Ghai R."/>
            <person name="Kavagutti S V."/>
        </authorList>
    </citation>
    <scope>NUCLEOTIDE SEQUENCE</scope>
</reference>
<evidence type="ECO:0000313" key="4">
    <source>
        <dbReference type="EMBL" id="CAB4189189.1"/>
    </source>
</evidence>
<dbReference type="EMBL" id="LR797196">
    <property type="protein sequence ID" value="CAB4193701.1"/>
    <property type="molecule type" value="Genomic_DNA"/>
</dbReference>
<dbReference type="EMBL" id="LR797132">
    <property type="protein sequence ID" value="CAB4189189.1"/>
    <property type="molecule type" value="Genomic_DNA"/>
</dbReference>
<evidence type="ECO:0000313" key="5">
    <source>
        <dbReference type="EMBL" id="CAB4193701.1"/>
    </source>
</evidence>
<dbReference type="EMBL" id="LR796979">
    <property type="protein sequence ID" value="CAB4179552.1"/>
    <property type="molecule type" value="Genomic_DNA"/>
</dbReference>
<accession>A0A6J5PGV8</accession>
<sequence>MSTWVQLKDGVAFASVESPNFVGNSILLDEGTLFDDIKAMKYENDSWSFAPLIHFVTSIKDGLVTGINSTVFSSDAIGIVCQPEVGIGWTYDGANFTAPVEEPIV</sequence>
<gene>
    <name evidence="3" type="ORF">UFOVP1034_145</name>
    <name evidence="4" type="ORF">UFOVP1177_145</name>
    <name evidence="5" type="ORF">UFOVP1243_132</name>
    <name evidence="6" type="ORF">UFOVP1581_13</name>
    <name evidence="1" type="ORF">UFOVP854_13</name>
    <name evidence="2" type="ORF">UFOVP964_13</name>
</gene>
<evidence type="ECO:0000313" key="2">
    <source>
        <dbReference type="EMBL" id="CAB4173863.1"/>
    </source>
</evidence>
<evidence type="ECO:0000313" key="6">
    <source>
        <dbReference type="EMBL" id="CAB5231009.1"/>
    </source>
</evidence>
<evidence type="ECO:0000313" key="3">
    <source>
        <dbReference type="EMBL" id="CAB4179552.1"/>
    </source>
</evidence>
<name>A0A6J5PGV8_9CAUD</name>
<proteinExistence type="predicted"/>
<organism evidence="1">
    <name type="scientific">uncultured Caudovirales phage</name>
    <dbReference type="NCBI Taxonomy" id="2100421"/>
    <lineage>
        <taxon>Viruses</taxon>
        <taxon>Duplodnaviria</taxon>
        <taxon>Heunggongvirae</taxon>
        <taxon>Uroviricota</taxon>
        <taxon>Caudoviricetes</taxon>
        <taxon>Peduoviridae</taxon>
        <taxon>Maltschvirus</taxon>
        <taxon>Maltschvirus maltsch</taxon>
    </lineage>
</organism>
<protein>
    <submittedName>
        <fullName evidence="1">Uncharacterized protein</fullName>
    </submittedName>
</protein>
<dbReference type="EMBL" id="LR798433">
    <property type="protein sequence ID" value="CAB5231009.1"/>
    <property type="molecule type" value="Genomic_DNA"/>
</dbReference>